<sequence length="72" mass="8551">MVKIMDRQWLTEKLTGIKLKIEELHKEQNTADLQRSIDITRQLSNYEYTKRSLEQRLANYQPSAAPQFTIIN</sequence>
<keyword evidence="2" id="KW-1185">Reference proteome</keyword>
<organism evidence="1 2">
    <name type="scientific">Carboxylicivirga linearis</name>
    <dbReference type="NCBI Taxonomy" id="1628157"/>
    <lineage>
        <taxon>Bacteria</taxon>
        <taxon>Pseudomonadati</taxon>
        <taxon>Bacteroidota</taxon>
        <taxon>Bacteroidia</taxon>
        <taxon>Marinilabiliales</taxon>
        <taxon>Marinilabiliaceae</taxon>
        <taxon>Carboxylicivirga</taxon>
    </lineage>
</organism>
<dbReference type="EMBL" id="JAGUCO010000027">
    <property type="protein sequence ID" value="MBS2100681.1"/>
    <property type="molecule type" value="Genomic_DNA"/>
</dbReference>
<accession>A0ABS5K1Y9</accession>
<reference evidence="1 2" key="1">
    <citation type="journal article" date="2015" name="Int. J. Syst. Evol. Microbiol.">
        <title>Carboxylicivirga linearis sp. nov., isolated from a sea cucumber culture pond.</title>
        <authorList>
            <person name="Wang F.Q."/>
            <person name="Zhou Y.X."/>
            <person name="Lin X.Z."/>
            <person name="Chen G.J."/>
            <person name="Du Z.J."/>
        </authorList>
    </citation>
    <scope>NUCLEOTIDE SEQUENCE [LARGE SCALE GENOMIC DNA]</scope>
    <source>
        <strain evidence="1 2">FB218</strain>
    </source>
</reference>
<evidence type="ECO:0000313" key="1">
    <source>
        <dbReference type="EMBL" id="MBS2100681.1"/>
    </source>
</evidence>
<dbReference type="RefSeq" id="WP_212219005.1">
    <property type="nucleotide sequence ID" value="NZ_JAGUCO010000027.1"/>
</dbReference>
<evidence type="ECO:0000313" key="2">
    <source>
        <dbReference type="Proteomes" id="UP000708576"/>
    </source>
</evidence>
<gene>
    <name evidence="1" type="ORF">KEM10_20510</name>
</gene>
<name>A0ABS5K1Y9_9BACT</name>
<dbReference type="Proteomes" id="UP000708576">
    <property type="component" value="Unassembled WGS sequence"/>
</dbReference>
<comment type="caution">
    <text evidence="1">The sequence shown here is derived from an EMBL/GenBank/DDBJ whole genome shotgun (WGS) entry which is preliminary data.</text>
</comment>
<protein>
    <submittedName>
        <fullName evidence="1">Uncharacterized protein</fullName>
    </submittedName>
</protein>
<proteinExistence type="predicted"/>